<accession>W9W3A0</accession>
<dbReference type="VEuPathDB" id="FungiDB:A1O7_02848"/>
<dbReference type="EMBL" id="AMGW01000002">
    <property type="protein sequence ID" value="EXJ62413.1"/>
    <property type="molecule type" value="Genomic_DNA"/>
</dbReference>
<proteinExistence type="predicted"/>
<dbReference type="HOGENOM" id="CLU_2209768_0_0_1"/>
<organism evidence="1 2">
    <name type="scientific">Cladophialophora yegresii CBS 114405</name>
    <dbReference type="NCBI Taxonomy" id="1182544"/>
    <lineage>
        <taxon>Eukaryota</taxon>
        <taxon>Fungi</taxon>
        <taxon>Dikarya</taxon>
        <taxon>Ascomycota</taxon>
        <taxon>Pezizomycotina</taxon>
        <taxon>Eurotiomycetes</taxon>
        <taxon>Chaetothyriomycetidae</taxon>
        <taxon>Chaetothyriales</taxon>
        <taxon>Herpotrichiellaceae</taxon>
        <taxon>Cladophialophora</taxon>
    </lineage>
</organism>
<name>W9W3A0_9EURO</name>
<protein>
    <submittedName>
        <fullName evidence="1">Uncharacterized protein</fullName>
    </submittedName>
</protein>
<reference evidence="1 2" key="1">
    <citation type="submission" date="2013-03" db="EMBL/GenBank/DDBJ databases">
        <title>The Genome Sequence of Cladophialophora yegresii CBS 114405.</title>
        <authorList>
            <consortium name="The Broad Institute Genomics Platform"/>
            <person name="Cuomo C."/>
            <person name="de Hoog S."/>
            <person name="Gorbushina A."/>
            <person name="Walker B."/>
            <person name="Young S.K."/>
            <person name="Zeng Q."/>
            <person name="Gargeya S."/>
            <person name="Fitzgerald M."/>
            <person name="Haas B."/>
            <person name="Abouelleil A."/>
            <person name="Allen A.W."/>
            <person name="Alvarado L."/>
            <person name="Arachchi H.M."/>
            <person name="Berlin A.M."/>
            <person name="Chapman S.B."/>
            <person name="Gainer-Dewar J."/>
            <person name="Goldberg J."/>
            <person name="Griggs A."/>
            <person name="Gujja S."/>
            <person name="Hansen M."/>
            <person name="Howarth C."/>
            <person name="Imamovic A."/>
            <person name="Ireland A."/>
            <person name="Larimer J."/>
            <person name="McCowan C."/>
            <person name="Murphy C."/>
            <person name="Pearson M."/>
            <person name="Poon T.W."/>
            <person name="Priest M."/>
            <person name="Roberts A."/>
            <person name="Saif S."/>
            <person name="Shea T."/>
            <person name="Sisk P."/>
            <person name="Sykes S."/>
            <person name="Wortman J."/>
            <person name="Nusbaum C."/>
            <person name="Birren B."/>
        </authorList>
    </citation>
    <scope>NUCLEOTIDE SEQUENCE [LARGE SCALE GENOMIC DNA]</scope>
    <source>
        <strain evidence="1 2">CBS 114405</strain>
    </source>
</reference>
<evidence type="ECO:0000313" key="2">
    <source>
        <dbReference type="Proteomes" id="UP000019473"/>
    </source>
</evidence>
<comment type="caution">
    <text evidence="1">The sequence shown here is derived from an EMBL/GenBank/DDBJ whole genome shotgun (WGS) entry which is preliminary data.</text>
</comment>
<gene>
    <name evidence="1" type="ORF">A1O7_02848</name>
</gene>
<dbReference type="Proteomes" id="UP000019473">
    <property type="component" value="Unassembled WGS sequence"/>
</dbReference>
<dbReference type="AlphaFoldDB" id="W9W3A0"/>
<evidence type="ECO:0000313" key="1">
    <source>
        <dbReference type="EMBL" id="EXJ62413.1"/>
    </source>
</evidence>
<keyword evidence="2" id="KW-1185">Reference proteome</keyword>
<dbReference type="RefSeq" id="XP_007755067.1">
    <property type="nucleotide sequence ID" value="XM_007756877.1"/>
</dbReference>
<sequence length="107" mass="12320">MARRKAKKTNPSWTLKAEVLLLNWLDASKGADGALRHDEETTLNDFVAGDEFVRQHVGIQDFPTEEEKRQHVQLRLRYLWSNFRSPLYAETPFAKTIIYTKGSAALD</sequence>
<dbReference type="GeneID" id="19177452"/>